<accession>A0A2C6CM51</accession>
<sequence length="306" mass="36058">MLNVEELNNKIKNIFENEITGINIYVLMKNNELKKLNLIDDQEMENDLIKGFKESFHQKLKELEKIDKYSEADKIENHIYLYDLANKPIQMEKMLEDFSSQEIETTTDFLNIEGFLILIGSEIQKIVIYKKYYAINLLKKDKFLFMNINDRITKANSEVLKFDFNFEFFLLENNIYIPNIDKLEKICKIYDILKKEASNGIKKIEEINILENTSVLLEELEKSSFAKKVIKACGENGILDNINKEKLLKYVKDNPHYSIKVNTQNKLILNTKKAIQNFIKILNEEILISKLTNTEYEVHSKNKFTE</sequence>
<proteinExistence type="predicted"/>
<dbReference type="Pfam" id="PF16162">
    <property type="entry name" value="KwaB"/>
    <property type="match status" value="1"/>
</dbReference>
<dbReference type="PROSITE" id="PS50943">
    <property type="entry name" value="HTH_CROC1"/>
    <property type="match status" value="1"/>
</dbReference>
<reference evidence="2 3" key="1">
    <citation type="submission" date="2017-06" db="EMBL/GenBank/DDBJ databases">
        <title>Draft genome sequence of Fusobacterium nucleatum subsp. polymorphum KCOM 1274 (=ChDC F309).</title>
        <authorList>
            <person name="Kook J.-K."/>
            <person name="Park S.-N."/>
            <person name="Lim Y.K."/>
            <person name="Roh H."/>
        </authorList>
    </citation>
    <scope>NUCLEOTIDE SEQUENCE [LARGE SCALE GENOMIC DNA]</scope>
    <source>
        <strain evidence="3">KCOM 1274 (ChDC F309)</strain>
    </source>
</reference>
<gene>
    <name evidence="2" type="ORF">CBG56_03270</name>
</gene>
<comment type="caution">
    <text evidence="2">The sequence shown here is derived from an EMBL/GenBank/DDBJ whole genome shotgun (WGS) entry which is preliminary data.</text>
</comment>
<evidence type="ECO:0000313" key="2">
    <source>
        <dbReference type="EMBL" id="PHI17152.1"/>
    </source>
</evidence>
<protein>
    <recommendedName>
        <fullName evidence="1">HTH cro/C1-type domain-containing protein</fullName>
    </recommendedName>
</protein>
<dbReference type="InterPro" id="IPR032359">
    <property type="entry name" value="KwaB-like"/>
</dbReference>
<dbReference type="AlphaFoldDB" id="A0A2C6CM51"/>
<organism evidence="2 3">
    <name type="scientific">Fusobacterium nucleatum subsp. polymorphum</name>
    <name type="common">Fusobacterium polymorphum</name>
    <dbReference type="NCBI Taxonomy" id="76857"/>
    <lineage>
        <taxon>Bacteria</taxon>
        <taxon>Fusobacteriati</taxon>
        <taxon>Fusobacteriota</taxon>
        <taxon>Fusobacteriia</taxon>
        <taxon>Fusobacteriales</taxon>
        <taxon>Fusobacteriaceae</taxon>
        <taxon>Fusobacterium</taxon>
    </lineage>
</organism>
<feature type="domain" description="HTH cro/C1-type" evidence="1">
    <location>
        <begin position="171"/>
        <end position="197"/>
    </location>
</feature>
<dbReference type="InterPro" id="IPR001387">
    <property type="entry name" value="Cro/C1-type_HTH"/>
</dbReference>
<dbReference type="RefSeq" id="WP_098997096.1">
    <property type="nucleotide sequence ID" value="NZ_CP077153.1"/>
</dbReference>
<evidence type="ECO:0000313" key="3">
    <source>
        <dbReference type="Proteomes" id="UP000224507"/>
    </source>
</evidence>
<dbReference type="Proteomes" id="UP000224507">
    <property type="component" value="Unassembled WGS sequence"/>
</dbReference>
<name>A0A2C6CM51_FUSNP</name>
<evidence type="ECO:0000259" key="1">
    <source>
        <dbReference type="PROSITE" id="PS50943"/>
    </source>
</evidence>
<dbReference type="EMBL" id="NIRO01000002">
    <property type="protein sequence ID" value="PHI17152.1"/>
    <property type="molecule type" value="Genomic_DNA"/>
</dbReference>